<accession>A0ABV4Z0P6</accession>
<feature type="domain" description="NAD-dependent epimerase/dehydratase" evidence="12">
    <location>
        <begin position="10"/>
        <end position="36"/>
    </location>
</feature>
<dbReference type="PANTHER" id="PTHR43725">
    <property type="entry name" value="UDP-GLUCOSE 4-EPIMERASE"/>
    <property type="match status" value="1"/>
</dbReference>
<comment type="similarity">
    <text evidence="4">Belongs to the NAD(P)-dependent epimerase/dehydratase family.</text>
</comment>
<dbReference type="InterPro" id="IPR001509">
    <property type="entry name" value="Epimerase_deHydtase"/>
</dbReference>
<keyword evidence="8" id="KW-0299">Galactose metabolism</keyword>
<evidence type="ECO:0000313" key="13">
    <source>
        <dbReference type="EMBL" id="MFB3170672.1"/>
    </source>
</evidence>
<evidence type="ECO:0000313" key="14">
    <source>
        <dbReference type="Proteomes" id="UP001241748"/>
    </source>
</evidence>
<sequence length="53" mass="5680">MFGGDYPTPDGTGIRDYIHVADLAAGHLKALEKVMSTKGVNALTLVMRLATVY</sequence>
<dbReference type="EC" id="5.1.3.2" evidence="5"/>
<evidence type="ECO:0000256" key="8">
    <source>
        <dbReference type="ARBA" id="ARBA00023144"/>
    </source>
</evidence>
<proteinExistence type="inferred from homology"/>
<comment type="catalytic activity">
    <reaction evidence="1">
        <text>UDP-alpha-D-glucose = UDP-alpha-D-galactose</text>
        <dbReference type="Rhea" id="RHEA:22168"/>
        <dbReference type="ChEBI" id="CHEBI:58885"/>
        <dbReference type="ChEBI" id="CHEBI:66914"/>
        <dbReference type="EC" id="5.1.3.2"/>
    </reaction>
</comment>
<dbReference type="SUPFAM" id="SSF51735">
    <property type="entry name" value="NAD(P)-binding Rossmann-fold domains"/>
    <property type="match status" value="1"/>
</dbReference>
<dbReference type="PANTHER" id="PTHR43725:SF47">
    <property type="entry name" value="UDP-GLUCOSE 4-EPIMERASE"/>
    <property type="match status" value="1"/>
</dbReference>
<comment type="pathway">
    <text evidence="3">Carbohydrate metabolism; galactose metabolism.</text>
</comment>
<dbReference type="RefSeq" id="WP_348526920.1">
    <property type="nucleotide sequence ID" value="NZ_JAROBZ020000003.1"/>
</dbReference>
<evidence type="ECO:0000256" key="9">
    <source>
        <dbReference type="ARBA" id="ARBA00023235"/>
    </source>
</evidence>
<keyword evidence="9" id="KW-0413">Isomerase</keyword>
<keyword evidence="7" id="KW-0520">NAD</keyword>
<evidence type="ECO:0000256" key="11">
    <source>
        <dbReference type="ARBA" id="ARBA00033067"/>
    </source>
</evidence>
<dbReference type="Gene3D" id="3.40.50.720">
    <property type="entry name" value="NAD(P)-binding Rossmann-like Domain"/>
    <property type="match status" value="1"/>
</dbReference>
<evidence type="ECO:0000256" key="3">
    <source>
        <dbReference type="ARBA" id="ARBA00004947"/>
    </source>
</evidence>
<comment type="cofactor">
    <cofactor evidence="2">
        <name>NAD(+)</name>
        <dbReference type="ChEBI" id="CHEBI:57540"/>
    </cofactor>
</comment>
<comment type="caution">
    <text evidence="13">The sequence shown here is derived from an EMBL/GenBank/DDBJ whole genome shotgun (WGS) entry which is preliminary data.</text>
</comment>
<dbReference type="Pfam" id="PF01370">
    <property type="entry name" value="Epimerase"/>
    <property type="match status" value="1"/>
</dbReference>
<dbReference type="EMBL" id="JAROBZ020000003">
    <property type="protein sequence ID" value="MFB3170672.1"/>
    <property type="molecule type" value="Genomic_DNA"/>
</dbReference>
<dbReference type="InterPro" id="IPR036291">
    <property type="entry name" value="NAD(P)-bd_dom_sf"/>
</dbReference>
<dbReference type="Proteomes" id="UP001241748">
    <property type="component" value="Unassembled WGS sequence"/>
</dbReference>
<dbReference type="Gene3D" id="3.90.25.10">
    <property type="entry name" value="UDP-galactose 4-epimerase, domain 1"/>
    <property type="match status" value="1"/>
</dbReference>
<evidence type="ECO:0000256" key="4">
    <source>
        <dbReference type="ARBA" id="ARBA00007637"/>
    </source>
</evidence>
<evidence type="ECO:0000256" key="1">
    <source>
        <dbReference type="ARBA" id="ARBA00000083"/>
    </source>
</evidence>
<reference evidence="13 14" key="1">
    <citation type="submission" date="2024-05" db="EMBL/GenBank/DDBJ databases">
        <authorList>
            <person name="Venkateswaran K."/>
        </authorList>
    </citation>
    <scope>NUCLEOTIDE SEQUENCE [LARGE SCALE GENOMIC DNA]</scope>
    <source>
        <strain evidence="13 14">179-C4-2-HS</strain>
    </source>
</reference>
<protein>
    <recommendedName>
        <fullName evidence="6">UDP-glucose 4-epimerase</fullName>
        <ecNumber evidence="5">5.1.3.2</ecNumber>
    </recommendedName>
    <alternativeName>
        <fullName evidence="11">Galactowaldenase</fullName>
    </alternativeName>
    <alternativeName>
        <fullName evidence="10">UDP-galactose 4-epimerase</fullName>
    </alternativeName>
</protein>
<keyword evidence="8" id="KW-0119">Carbohydrate metabolism</keyword>
<evidence type="ECO:0000256" key="10">
    <source>
        <dbReference type="ARBA" id="ARBA00031367"/>
    </source>
</evidence>
<organism evidence="13 14">
    <name type="scientific">Neobacillus driksii</name>
    <dbReference type="NCBI Taxonomy" id="3035913"/>
    <lineage>
        <taxon>Bacteria</taxon>
        <taxon>Bacillati</taxon>
        <taxon>Bacillota</taxon>
        <taxon>Bacilli</taxon>
        <taxon>Bacillales</taxon>
        <taxon>Bacillaceae</taxon>
        <taxon>Neobacillus</taxon>
    </lineage>
</organism>
<evidence type="ECO:0000256" key="5">
    <source>
        <dbReference type="ARBA" id="ARBA00013189"/>
    </source>
</evidence>
<evidence type="ECO:0000259" key="12">
    <source>
        <dbReference type="Pfam" id="PF01370"/>
    </source>
</evidence>
<keyword evidence="14" id="KW-1185">Reference proteome</keyword>
<gene>
    <name evidence="13" type="ORF">P5G62_026515</name>
</gene>
<evidence type="ECO:0000256" key="6">
    <source>
        <dbReference type="ARBA" id="ARBA00018569"/>
    </source>
</evidence>
<name>A0ABV4Z0P6_9BACI</name>
<evidence type="ECO:0000256" key="2">
    <source>
        <dbReference type="ARBA" id="ARBA00001911"/>
    </source>
</evidence>
<evidence type="ECO:0000256" key="7">
    <source>
        <dbReference type="ARBA" id="ARBA00023027"/>
    </source>
</evidence>